<feature type="chain" id="PRO_5046551639" evidence="1">
    <location>
        <begin position="19"/>
        <end position="104"/>
    </location>
</feature>
<comment type="caution">
    <text evidence="2">The sequence shown here is derived from an EMBL/GenBank/DDBJ whole genome shotgun (WGS) entry which is preliminary data.</text>
</comment>
<evidence type="ECO:0000313" key="2">
    <source>
        <dbReference type="EMBL" id="MEA9356192.1"/>
    </source>
</evidence>
<dbReference type="EMBL" id="JAYGJQ010000001">
    <property type="protein sequence ID" value="MEA9356192.1"/>
    <property type="molecule type" value="Genomic_DNA"/>
</dbReference>
<feature type="signal peptide" evidence="1">
    <location>
        <begin position="1"/>
        <end position="18"/>
    </location>
</feature>
<name>A0ABU5VUA6_9BACT</name>
<reference evidence="2 3" key="1">
    <citation type="submission" date="2023-11" db="EMBL/GenBank/DDBJ databases">
        <title>A Novel Polar Bacteriovorax (B. antarcticus) Isolated from the Biocrust in Antarctica.</title>
        <authorList>
            <person name="Mun W."/>
            <person name="Choi S.Y."/>
            <person name="Mitchell R.J."/>
        </authorList>
    </citation>
    <scope>NUCLEOTIDE SEQUENCE [LARGE SCALE GENOMIC DNA]</scope>
    <source>
        <strain evidence="2 3">PP10</strain>
    </source>
</reference>
<protein>
    <submittedName>
        <fullName evidence="2">Uncharacterized protein</fullName>
    </submittedName>
</protein>
<organism evidence="2 3">
    <name type="scientific">Bacteriovorax antarcticus</name>
    <dbReference type="NCBI Taxonomy" id="3088717"/>
    <lineage>
        <taxon>Bacteria</taxon>
        <taxon>Pseudomonadati</taxon>
        <taxon>Bdellovibrionota</taxon>
        <taxon>Bacteriovoracia</taxon>
        <taxon>Bacteriovoracales</taxon>
        <taxon>Bacteriovoracaceae</taxon>
        <taxon>Bacteriovorax</taxon>
    </lineage>
</organism>
<evidence type="ECO:0000313" key="3">
    <source>
        <dbReference type="Proteomes" id="UP001302274"/>
    </source>
</evidence>
<evidence type="ECO:0000256" key="1">
    <source>
        <dbReference type="SAM" id="SignalP"/>
    </source>
</evidence>
<sequence>MKKIIAIVTVLASVSAFAGFAKTFRGELSYNGKFNCTFTNNTGSNLNVKRVVFNLERTSGKYDSREVTLTQAVGNVVYSGETSTVTLSTTGSYKGSSCQFVTRN</sequence>
<proteinExistence type="predicted"/>
<gene>
    <name evidence="2" type="ORF">SHI21_08265</name>
</gene>
<dbReference type="RefSeq" id="WP_323575872.1">
    <property type="nucleotide sequence ID" value="NZ_JAYGJQ010000001.1"/>
</dbReference>
<accession>A0ABU5VUA6</accession>
<keyword evidence="1" id="KW-0732">Signal</keyword>
<keyword evidence="3" id="KW-1185">Reference proteome</keyword>
<dbReference type="Proteomes" id="UP001302274">
    <property type="component" value="Unassembled WGS sequence"/>
</dbReference>